<evidence type="ECO:0000256" key="1">
    <source>
        <dbReference type="ARBA" id="ARBA00004651"/>
    </source>
</evidence>
<evidence type="ECO:0000256" key="7">
    <source>
        <dbReference type="ARBA" id="ARBA00023136"/>
    </source>
</evidence>
<protein>
    <recommendedName>
        <fullName evidence="8">Transport permease protein</fullName>
    </recommendedName>
</protein>
<evidence type="ECO:0000256" key="4">
    <source>
        <dbReference type="ARBA" id="ARBA00022475"/>
    </source>
</evidence>
<feature type="transmembrane region" description="Helical" evidence="8">
    <location>
        <begin position="20"/>
        <end position="40"/>
    </location>
</feature>
<dbReference type="Pfam" id="PF12698">
    <property type="entry name" value="ABC2_membrane_3"/>
    <property type="match status" value="1"/>
</dbReference>
<comment type="subcellular location">
    <subcellularLocation>
        <location evidence="1 8">Cell membrane</location>
        <topology evidence="1 8">Multi-pass membrane protein</topology>
    </subcellularLocation>
</comment>
<keyword evidence="4 8" id="KW-1003">Cell membrane</keyword>
<evidence type="ECO:0000256" key="3">
    <source>
        <dbReference type="ARBA" id="ARBA00022448"/>
    </source>
</evidence>
<comment type="similarity">
    <text evidence="2 8">Belongs to the ABC-2 integral membrane protein family.</text>
</comment>
<organism evidence="10 11">
    <name type="scientific">Candidatus Cryptobacteroides merdavium</name>
    <dbReference type="NCBI Taxonomy" id="2840769"/>
    <lineage>
        <taxon>Bacteria</taxon>
        <taxon>Pseudomonadati</taxon>
        <taxon>Bacteroidota</taxon>
        <taxon>Bacteroidia</taxon>
        <taxon>Bacteroidales</taxon>
        <taxon>Candidatus Cryptobacteroides</taxon>
    </lineage>
</organism>
<feature type="transmembrane region" description="Helical" evidence="8">
    <location>
        <begin position="174"/>
        <end position="198"/>
    </location>
</feature>
<feature type="transmembrane region" description="Helical" evidence="8">
    <location>
        <begin position="286"/>
        <end position="306"/>
    </location>
</feature>
<sequence>MKEFLAFVRKEFNHILRDRRTMLIVLILPVVQMILFGYAVRTEIEHARVDVVGDMSDPEVRRIVDRMDNNRYLDIQEVLPSTGLISSRFKRNEADVAVCFERDFGTRLGKTGTGHVKVIGDGSDPNSAQMIVNYVMGVLRSEQAEISAELSGQESSVAFTPSVQLMYNPAMKSAYNFVPGVMGLILMIICSMMTSVSIVREKETGTMELLLASPVKPLWILVSKVLPYLLVSTVNFITILLLSRYMMGVPLRGSLLLLSAVAVLFVFTSLSLGLLISVVASTQKTALLLSGMGLMMPTVLLSGIIFPCENMPAVLQWLSHLIPAKWFIIMVKKIMIQGAGFPYIIKEFCILAGMTAFLLTVGVRKFRIRL</sequence>
<dbReference type="PANTHER" id="PTHR30294">
    <property type="entry name" value="MEMBRANE COMPONENT OF ABC TRANSPORTER YHHJ-RELATED"/>
    <property type="match status" value="1"/>
</dbReference>
<evidence type="ECO:0000256" key="2">
    <source>
        <dbReference type="ARBA" id="ARBA00007783"/>
    </source>
</evidence>
<dbReference type="GO" id="GO:0043190">
    <property type="term" value="C:ATP-binding cassette (ABC) transporter complex"/>
    <property type="evidence" value="ECO:0007669"/>
    <property type="project" value="InterPro"/>
</dbReference>
<evidence type="ECO:0000313" key="10">
    <source>
        <dbReference type="EMBL" id="MBO8445147.1"/>
    </source>
</evidence>
<evidence type="ECO:0000256" key="5">
    <source>
        <dbReference type="ARBA" id="ARBA00022692"/>
    </source>
</evidence>
<dbReference type="InterPro" id="IPR013525">
    <property type="entry name" value="ABC2_TM"/>
</dbReference>
<feature type="transmembrane region" description="Helical" evidence="8">
    <location>
        <begin position="343"/>
        <end position="363"/>
    </location>
</feature>
<proteinExistence type="inferred from homology"/>
<dbReference type="PROSITE" id="PS51012">
    <property type="entry name" value="ABC_TM2"/>
    <property type="match status" value="1"/>
</dbReference>
<dbReference type="InterPro" id="IPR047817">
    <property type="entry name" value="ABC2_TM_bact-type"/>
</dbReference>
<dbReference type="PANTHER" id="PTHR30294:SF29">
    <property type="entry name" value="MULTIDRUG ABC TRANSPORTER PERMEASE YBHS-RELATED"/>
    <property type="match status" value="1"/>
</dbReference>
<keyword evidence="7 8" id="KW-0472">Membrane</keyword>
<accession>A0A9D9ED94</accession>
<dbReference type="Proteomes" id="UP000823619">
    <property type="component" value="Unassembled WGS sequence"/>
</dbReference>
<keyword evidence="6 8" id="KW-1133">Transmembrane helix</keyword>
<gene>
    <name evidence="10" type="ORF">IAC23_05565</name>
</gene>
<evidence type="ECO:0000256" key="8">
    <source>
        <dbReference type="RuleBase" id="RU361157"/>
    </source>
</evidence>
<keyword evidence="5 8" id="KW-0812">Transmembrane</keyword>
<dbReference type="EMBL" id="JADIMO010000067">
    <property type="protein sequence ID" value="MBO8445147.1"/>
    <property type="molecule type" value="Genomic_DNA"/>
</dbReference>
<dbReference type="InterPro" id="IPR051449">
    <property type="entry name" value="ABC-2_transporter_component"/>
</dbReference>
<dbReference type="AlphaFoldDB" id="A0A9D9ED94"/>
<dbReference type="PRINTS" id="PR00164">
    <property type="entry name" value="ABC2TRNSPORT"/>
</dbReference>
<evidence type="ECO:0000313" key="11">
    <source>
        <dbReference type="Proteomes" id="UP000823619"/>
    </source>
</evidence>
<reference evidence="10" key="2">
    <citation type="journal article" date="2021" name="PeerJ">
        <title>Extensive microbial diversity within the chicken gut microbiome revealed by metagenomics and culture.</title>
        <authorList>
            <person name="Gilroy R."/>
            <person name="Ravi A."/>
            <person name="Getino M."/>
            <person name="Pursley I."/>
            <person name="Horton D.L."/>
            <person name="Alikhan N.F."/>
            <person name="Baker D."/>
            <person name="Gharbi K."/>
            <person name="Hall N."/>
            <person name="Watson M."/>
            <person name="Adriaenssens E.M."/>
            <person name="Foster-Nyarko E."/>
            <person name="Jarju S."/>
            <person name="Secka A."/>
            <person name="Antonio M."/>
            <person name="Oren A."/>
            <person name="Chaudhuri R.R."/>
            <person name="La Ragione R."/>
            <person name="Hildebrand F."/>
            <person name="Pallen M.J."/>
        </authorList>
    </citation>
    <scope>NUCLEOTIDE SEQUENCE</scope>
    <source>
        <strain evidence="10">D5-748</strain>
    </source>
</reference>
<comment type="caution">
    <text evidence="10">The sequence shown here is derived from an EMBL/GenBank/DDBJ whole genome shotgun (WGS) entry which is preliminary data.</text>
</comment>
<reference evidence="10" key="1">
    <citation type="submission" date="2020-10" db="EMBL/GenBank/DDBJ databases">
        <authorList>
            <person name="Gilroy R."/>
        </authorList>
    </citation>
    <scope>NUCLEOTIDE SEQUENCE</scope>
    <source>
        <strain evidence="10">D5-748</strain>
    </source>
</reference>
<dbReference type="InterPro" id="IPR000412">
    <property type="entry name" value="ABC_2_transport"/>
</dbReference>
<name>A0A9D9ED94_9BACT</name>
<evidence type="ECO:0000259" key="9">
    <source>
        <dbReference type="PROSITE" id="PS51012"/>
    </source>
</evidence>
<feature type="domain" description="ABC transmembrane type-2" evidence="9">
    <location>
        <begin position="143"/>
        <end position="369"/>
    </location>
</feature>
<feature type="transmembrane region" description="Helical" evidence="8">
    <location>
        <begin position="218"/>
        <end position="243"/>
    </location>
</feature>
<feature type="transmembrane region" description="Helical" evidence="8">
    <location>
        <begin position="255"/>
        <end position="280"/>
    </location>
</feature>
<dbReference type="GO" id="GO:0140359">
    <property type="term" value="F:ABC-type transporter activity"/>
    <property type="evidence" value="ECO:0007669"/>
    <property type="project" value="InterPro"/>
</dbReference>
<evidence type="ECO:0000256" key="6">
    <source>
        <dbReference type="ARBA" id="ARBA00022989"/>
    </source>
</evidence>
<keyword evidence="3 8" id="KW-0813">Transport</keyword>